<evidence type="ECO:0000313" key="3">
    <source>
        <dbReference type="Proteomes" id="UP000292085"/>
    </source>
</evidence>
<feature type="chain" id="PRO_5020317799" description="DUF1318 domain-containing protein" evidence="1">
    <location>
        <begin position="23"/>
        <end position="115"/>
    </location>
</feature>
<name>A0A4Q6XS94_9SPHN</name>
<dbReference type="AlphaFoldDB" id="A0A4Q6XS94"/>
<gene>
    <name evidence="2" type="ORF">EWE75_23365</name>
</gene>
<comment type="caution">
    <text evidence="2">The sequence shown here is derived from an EMBL/GenBank/DDBJ whole genome shotgun (WGS) entry which is preliminary data.</text>
</comment>
<keyword evidence="1" id="KW-0732">Signal</keyword>
<protein>
    <recommendedName>
        <fullName evidence="4">DUF1318 domain-containing protein</fullName>
    </recommendedName>
</protein>
<organism evidence="2 3">
    <name type="scientific">Sphingomonas populi</name>
    <dbReference type="NCBI Taxonomy" id="2484750"/>
    <lineage>
        <taxon>Bacteria</taxon>
        <taxon>Pseudomonadati</taxon>
        <taxon>Pseudomonadota</taxon>
        <taxon>Alphaproteobacteria</taxon>
        <taxon>Sphingomonadales</taxon>
        <taxon>Sphingomonadaceae</taxon>
        <taxon>Sphingomonas</taxon>
    </lineage>
</organism>
<evidence type="ECO:0008006" key="4">
    <source>
        <dbReference type="Google" id="ProtNLM"/>
    </source>
</evidence>
<keyword evidence="3" id="KW-1185">Reference proteome</keyword>
<reference evidence="2 3" key="1">
    <citation type="submission" date="2019-02" db="EMBL/GenBank/DDBJ databases">
        <authorList>
            <person name="Li Y."/>
        </authorList>
    </citation>
    <scope>NUCLEOTIDE SEQUENCE [LARGE SCALE GENOMIC DNA]</scope>
    <source>
        <strain evidence="2 3">3-7</strain>
    </source>
</reference>
<evidence type="ECO:0000313" key="2">
    <source>
        <dbReference type="EMBL" id="RZF59136.1"/>
    </source>
</evidence>
<dbReference type="RefSeq" id="WP_130160458.1">
    <property type="nucleotide sequence ID" value="NZ_SGIS01000083.1"/>
</dbReference>
<sequence length="115" mass="12011">MLKTCGALTLVAGAFLASPTIAQTLTIPTPDEAKDAVIRMMGDADLAQMMASGHVKIGTCKKATKAKQGDAVACTLAIVMGAGSSETQANFFRANGRWTAEPTQEDLPFPDPKVQ</sequence>
<accession>A0A4Q6XS94</accession>
<proteinExistence type="predicted"/>
<dbReference type="OrthoDB" id="8656340at2"/>
<dbReference type="EMBL" id="SGIS01000083">
    <property type="protein sequence ID" value="RZF59136.1"/>
    <property type="molecule type" value="Genomic_DNA"/>
</dbReference>
<evidence type="ECO:0000256" key="1">
    <source>
        <dbReference type="SAM" id="SignalP"/>
    </source>
</evidence>
<feature type="signal peptide" evidence="1">
    <location>
        <begin position="1"/>
        <end position="22"/>
    </location>
</feature>
<dbReference type="Proteomes" id="UP000292085">
    <property type="component" value="Unassembled WGS sequence"/>
</dbReference>